<dbReference type="Proteomes" id="UP000248745">
    <property type="component" value="Unassembled WGS sequence"/>
</dbReference>
<evidence type="ECO:0000313" key="1">
    <source>
        <dbReference type="EMBL" id="PZF74812.1"/>
    </source>
</evidence>
<sequence length="1079" mass="121166">MPWLNNNVVNKDAPAGDLIQKNLFTGIGTVNIPLYSYSNYNISTGVSLEYATDGIKVDRISSTVGIGWELFTGGEITRQVVGVEDEININHWCGTVFYVPYWERRGYWVNSKDTAKTDNAPDIFSLKLSDRKINFQFSKTGELFTIPKSSVKIERYVNGSLLSGQLDSTTDYTGDLTFKVTDESGNQYFFKKGDVANDTNSVDLSFASLPSCQQIFFPADKWVLDKIITYDGLQIGYFYDQISYTEVQHKSQVLREVNNDWSNVEEKIIKNSYTAQRLTRIEYPNNINVQFSYDVNSRCDLKNSFRLKEVLVTERTLTYGLVPQTQKYVFNQAYFVSPDSSMSTLFSSYGEYPISTNCNQFDDKRFRLKLKSIDMIAQSQSRNLFNFEYAGTDIPQRVCGGRDLYGYPSTAVPILQTCNNGTFSLMVPVHHWPDASHYAGMSLAPEIATKFIQAGALKKIITGSGAEYKLGYGLNAVSISGLSGLRLDTLSVYDGYNHDNDLYTTFTYEGPEVFVPEKAINYTYYQEGGEFNQPGHPYYLNNVWSSSSCLVNNSLDGANYGYKKVTECNWNSNGQQLNKTITQFSGSGATTAVNQGTDNNLMAPANVFNDNNFYVGFSLPPYSNKQYLRSWGIGLPIRREYYDYNNQLVKTEDLSYTVTTLPKQDVNFRAIVKLPSKKKNTDEPLEFYRDVYYPTTGLSYLNSILTRNYTTATSYSESNVAYAYDSHNNLQNTILQNSLSQNIKEVKYYNYNWNGNTPNPGTAINKMNQDGIEKLIYTETWKSNIDLSGSGQYSLINLATPAFSVNNNIIRPQYEYRLAVSDPLPSSIYTGNSSLDMNSLALGNTPATNFIKTGENSLFDDKGNVLETKEPRSNLYSASIWDNEAGFKLAAVKNARYNEIAYCGFESNYIPGTDYRKGNWDFNISGLAGQSAMLGRGSFQLGAGGLWTTTNLTIGKRYVVSFWVYQGGSADANDGVTPLNIQPSGVSYNGWNLYEKEFTAQSAGIGVWGSGYIDEVRLYPANSQMINYNFLPLIGKTAVVDPNDRITTYEHDGFGRETLIRDQNRNILNKVVNAEKGND</sequence>
<dbReference type="AlphaFoldDB" id="A0A2W2AMP9"/>
<protein>
    <submittedName>
        <fullName evidence="1">Uncharacterized protein</fullName>
    </submittedName>
</protein>
<accession>A0A2W2AMP9</accession>
<organism evidence="1 2">
    <name type="scientific">Taibaiella soli</name>
    <dbReference type="NCBI Taxonomy" id="1649169"/>
    <lineage>
        <taxon>Bacteria</taxon>
        <taxon>Pseudomonadati</taxon>
        <taxon>Bacteroidota</taxon>
        <taxon>Chitinophagia</taxon>
        <taxon>Chitinophagales</taxon>
        <taxon>Chitinophagaceae</taxon>
        <taxon>Taibaiella</taxon>
    </lineage>
</organism>
<keyword evidence="2" id="KW-1185">Reference proteome</keyword>
<name>A0A2W2AMP9_9BACT</name>
<comment type="caution">
    <text evidence="1">The sequence shown here is derived from an EMBL/GenBank/DDBJ whole genome shotgun (WGS) entry which is preliminary data.</text>
</comment>
<dbReference type="EMBL" id="QKTW01000002">
    <property type="protein sequence ID" value="PZF74812.1"/>
    <property type="molecule type" value="Genomic_DNA"/>
</dbReference>
<gene>
    <name evidence="1" type="ORF">DN068_01035</name>
</gene>
<evidence type="ECO:0000313" key="2">
    <source>
        <dbReference type="Proteomes" id="UP000248745"/>
    </source>
</evidence>
<proteinExistence type="predicted"/>
<reference evidence="1 2" key="1">
    <citation type="submission" date="2018-06" db="EMBL/GenBank/DDBJ databases">
        <title>Mucibacter soli gen. nov., sp. nov., a new member of the family Chitinophagaceae producing mucin.</title>
        <authorList>
            <person name="Kim M.-K."/>
            <person name="Park S."/>
            <person name="Kim T.-S."/>
            <person name="Joung Y."/>
            <person name="Han J.-H."/>
            <person name="Kim S.B."/>
        </authorList>
    </citation>
    <scope>NUCLEOTIDE SEQUENCE [LARGE SCALE GENOMIC DNA]</scope>
    <source>
        <strain evidence="1 2">R1-15</strain>
    </source>
</reference>